<comment type="similarity">
    <text evidence="1 7">Belongs to the peptidase S11 family.</text>
</comment>
<evidence type="ECO:0000256" key="1">
    <source>
        <dbReference type="ARBA" id="ARBA00007164"/>
    </source>
</evidence>
<gene>
    <name evidence="9" type="ORF">GCM10010969_35750</name>
</gene>
<dbReference type="PANTHER" id="PTHR21581:SF26">
    <property type="entry name" value="D-ALANYL-D-ALANINE ENDOPEPTIDASE"/>
    <property type="match status" value="1"/>
</dbReference>
<protein>
    <submittedName>
        <fullName evidence="9">Peptidase M15</fullName>
    </submittedName>
</protein>
<dbReference type="RefSeq" id="WP_018977633.1">
    <property type="nucleotide sequence ID" value="NZ_BMLN01000013.1"/>
</dbReference>
<evidence type="ECO:0000256" key="4">
    <source>
        <dbReference type="ARBA" id="ARBA00022960"/>
    </source>
</evidence>
<evidence type="ECO:0000259" key="8">
    <source>
        <dbReference type="Pfam" id="PF00768"/>
    </source>
</evidence>
<dbReference type="EMBL" id="BMLN01000013">
    <property type="protein sequence ID" value="GGO07358.1"/>
    <property type="molecule type" value="Genomic_DNA"/>
</dbReference>
<keyword evidence="4" id="KW-0133">Cell shape</keyword>
<dbReference type="Pfam" id="PF00768">
    <property type="entry name" value="Peptidase_S11"/>
    <property type="match status" value="1"/>
</dbReference>
<keyword evidence="6" id="KW-0961">Cell wall biogenesis/degradation</keyword>
<dbReference type="SUPFAM" id="SSF56601">
    <property type="entry name" value="beta-lactamase/transpeptidase-like"/>
    <property type="match status" value="1"/>
</dbReference>
<keyword evidence="3" id="KW-0378">Hydrolase</keyword>
<dbReference type="InterPro" id="IPR001967">
    <property type="entry name" value="Peptidase_S11_N"/>
</dbReference>
<evidence type="ECO:0000313" key="10">
    <source>
        <dbReference type="Proteomes" id="UP000606653"/>
    </source>
</evidence>
<evidence type="ECO:0000256" key="7">
    <source>
        <dbReference type="RuleBase" id="RU004016"/>
    </source>
</evidence>
<keyword evidence="5" id="KW-0573">Peptidoglycan synthesis</keyword>
<comment type="caution">
    <text evidence="9">The sequence shown here is derived from an EMBL/GenBank/DDBJ whole genome shotgun (WGS) entry which is preliminary data.</text>
</comment>
<evidence type="ECO:0000256" key="3">
    <source>
        <dbReference type="ARBA" id="ARBA00022801"/>
    </source>
</evidence>
<feature type="domain" description="Peptidase S11 D-alanyl-D-alanine carboxypeptidase A N-terminal" evidence="8">
    <location>
        <begin position="65"/>
        <end position="298"/>
    </location>
</feature>
<dbReference type="Gene3D" id="3.40.710.10">
    <property type="entry name" value="DD-peptidase/beta-lactamase superfamily"/>
    <property type="match status" value="1"/>
</dbReference>
<evidence type="ECO:0000256" key="5">
    <source>
        <dbReference type="ARBA" id="ARBA00022984"/>
    </source>
</evidence>
<dbReference type="PRINTS" id="PR00725">
    <property type="entry name" value="DADACBPTASE1"/>
</dbReference>
<proteinExistence type="inferred from homology"/>
<organism evidence="9 10">
    <name type="scientific">Saccharibacillus kuerlensis</name>
    <dbReference type="NCBI Taxonomy" id="459527"/>
    <lineage>
        <taxon>Bacteria</taxon>
        <taxon>Bacillati</taxon>
        <taxon>Bacillota</taxon>
        <taxon>Bacilli</taxon>
        <taxon>Bacillales</taxon>
        <taxon>Paenibacillaceae</taxon>
        <taxon>Saccharibacillus</taxon>
    </lineage>
</organism>
<evidence type="ECO:0000256" key="2">
    <source>
        <dbReference type="ARBA" id="ARBA00022729"/>
    </source>
</evidence>
<dbReference type="PANTHER" id="PTHR21581">
    <property type="entry name" value="D-ALANYL-D-ALANINE CARBOXYPEPTIDASE"/>
    <property type="match status" value="1"/>
</dbReference>
<dbReference type="Proteomes" id="UP000606653">
    <property type="component" value="Unassembled WGS sequence"/>
</dbReference>
<name>A0ABQ2L943_9BACL</name>
<dbReference type="InterPro" id="IPR018044">
    <property type="entry name" value="Peptidase_S11"/>
</dbReference>
<reference evidence="10" key="1">
    <citation type="journal article" date="2019" name="Int. J. Syst. Evol. Microbiol.">
        <title>The Global Catalogue of Microorganisms (GCM) 10K type strain sequencing project: providing services to taxonomists for standard genome sequencing and annotation.</title>
        <authorList>
            <consortium name="The Broad Institute Genomics Platform"/>
            <consortium name="The Broad Institute Genome Sequencing Center for Infectious Disease"/>
            <person name="Wu L."/>
            <person name="Ma J."/>
        </authorList>
    </citation>
    <scope>NUCLEOTIDE SEQUENCE [LARGE SCALE GENOMIC DNA]</scope>
    <source>
        <strain evidence="10">CGMCC 1.6964</strain>
    </source>
</reference>
<keyword evidence="10" id="KW-1185">Reference proteome</keyword>
<dbReference type="InterPro" id="IPR012338">
    <property type="entry name" value="Beta-lactam/transpept-like"/>
</dbReference>
<accession>A0ABQ2L943</accession>
<keyword evidence="2" id="KW-0732">Signal</keyword>
<sequence length="318" mass="33667">MQKLNLFKFAKGSTDSKKLPKIAVVPLVLSLVIGGSATLTYSEPAAASSHTSTVLAASSAKLAAGMHSANGILIRVSDGKVLMMKNINQKVYPASMTKMMTVLVALENLPNLQKKTTLPTGMFAALEKQGASMAGFKPGEKLKAIDLLHGSMLPSGAEASMGLAYAVSGSEAAFVKKMNQKAKQLGMKHTNFTNVTGLHHANHYTTVKDMSILMKAALKNPNFRKLATAQKYTVAPTNKHPKGMTVKSTLTKSAPTLNFKGGKIVGGKTGYTRAAGLCLASLAIKDGKQYILVTANADGSPWTKPYHILDALSVYSKI</sequence>
<evidence type="ECO:0000313" key="9">
    <source>
        <dbReference type="EMBL" id="GGO07358.1"/>
    </source>
</evidence>
<evidence type="ECO:0000256" key="6">
    <source>
        <dbReference type="ARBA" id="ARBA00023316"/>
    </source>
</evidence>